<dbReference type="PANTHER" id="PTHR45138">
    <property type="entry name" value="REGULATORY COMPONENTS OF SENSORY TRANSDUCTION SYSTEM"/>
    <property type="match status" value="1"/>
</dbReference>
<feature type="transmembrane region" description="Helical" evidence="4">
    <location>
        <begin position="55"/>
        <end position="74"/>
    </location>
</feature>
<dbReference type="SMART" id="SM00267">
    <property type="entry name" value="GGDEF"/>
    <property type="match status" value="1"/>
</dbReference>
<feature type="domain" description="GGDEF" evidence="5">
    <location>
        <begin position="220"/>
        <end position="353"/>
    </location>
</feature>
<keyword evidence="7" id="KW-1185">Reference proteome</keyword>
<feature type="transmembrane region" description="Helical" evidence="4">
    <location>
        <begin position="81"/>
        <end position="99"/>
    </location>
</feature>
<feature type="transmembrane region" description="Helical" evidence="4">
    <location>
        <begin position="127"/>
        <end position="146"/>
    </location>
</feature>
<dbReference type="CDD" id="cd01949">
    <property type="entry name" value="GGDEF"/>
    <property type="match status" value="1"/>
</dbReference>
<dbReference type="Gene3D" id="3.30.70.270">
    <property type="match status" value="1"/>
</dbReference>
<dbReference type="InterPro" id="IPR050469">
    <property type="entry name" value="Diguanylate_Cyclase"/>
</dbReference>
<evidence type="ECO:0000313" key="7">
    <source>
        <dbReference type="Proteomes" id="UP000199675"/>
    </source>
</evidence>
<dbReference type="GO" id="GO:0005886">
    <property type="term" value="C:plasma membrane"/>
    <property type="evidence" value="ECO:0007669"/>
    <property type="project" value="TreeGrafter"/>
</dbReference>
<dbReference type="EMBL" id="FNNE01000010">
    <property type="protein sequence ID" value="SDX50692.1"/>
    <property type="molecule type" value="Genomic_DNA"/>
</dbReference>
<dbReference type="RefSeq" id="WP_091816503.1">
    <property type="nucleotide sequence ID" value="NZ_FNNE01000010.1"/>
</dbReference>
<evidence type="ECO:0000256" key="2">
    <source>
        <dbReference type="ARBA" id="ARBA00012528"/>
    </source>
</evidence>
<evidence type="ECO:0000256" key="3">
    <source>
        <dbReference type="SAM" id="MobiDB-lite"/>
    </source>
</evidence>
<reference evidence="6 7" key="1">
    <citation type="submission" date="2016-10" db="EMBL/GenBank/DDBJ databases">
        <authorList>
            <person name="de Groot N.N."/>
        </authorList>
    </citation>
    <scope>NUCLEOTIDE SEQUENCE [LARGE SCALE GENOMIC DNA]</scope>
    <source>
        <strain evidence="6 7">CGMCC 1.7059</strain>
    </source>
</reference>
<dbReference type="InterPro" id="IPR000160">
    <property type="entry name" value="GGDEF_dom"/>
</dbReference>
<comment type="cofactor">
    <cofactor evidence="1">
        <name>Mg(2+)</name>
        <dbReference type="ChEBI" id="CHEBI:18420"/>
    </cofactor>
</comment>
<dbReference type="Pfam" id="PF00990">
    <property type="entry name" value="GGDEF"/>
    <property type="match status" value="1"/>
</dbReference>
<dbReference type="PROSITE" id="PS50887">
    <property type="entry name" value="GGDEF"/>
    <property type="match status" value="1"/>
</dbReference>
<keyword evidence="4" id="KW-1133">Transmembrane helix</keyword>
<keyword evidence="4" id="KW-0472">Membrane</keyword>
<dbReference type="InterPro" id="IPR048435">
    <property type="entry name" value="MASE6"/>
</dbReference>
<evidence type="ECO:0000313" key="6">
    <source>
        <dbReference type="EMBL" id="SDX50692.1"/>
    </source>
</evidence>
<dbReference type="Proteomes" id="UP000199675">
    <property type="component" value="Unassembled WGS sequence"/>
</dbReference>
<dbReference type="PANTHER" id="PTHR45138:SF24">
    <property type="entry name" value="DIGUANYLATE CYCLASE DGCC-RELATED"/>
    <property type="match status" value="1"/>
</dbReference>
<sequence>MTAPRQTYPAGTSVHYRPGLSDSHRRLLARWLYIVTAVSLVPFALLQIANGHTTLAFAELVASALLAIGFWRLGHSRYLQRWIYGYLIPLFTFFNIIIIVPEASISASIWVLMMPVLSYLLLGKRQGLLLCLPFMIGGCLGYLYFLDSIHSARSAIDFLNLLLGSTLMLLFIHLYEQRREETRQRLVNMAQTDPLTGLVNRNRFHELLARTIAECRRSNIPYALVVLDLDRFKQVNDTFGHDAGDRLLRLVSRALTERLRGTDTVGRLGGEEFGLLLRDVAPDDTVQLIEEVRERIAETRLSYRGDDIAVTASFGIAHSARDGHQADTLFRIADRRLYQGKRGGRNVVESGDNPAVEATPSKDVADV</sequence>
<feature type="transmembrane region" description="Helical" evidence="4">
    <location>
        <begin position="105"/>
        <end position="122"/>
    </location>
</feature>
<evidence type="ECO:0000256" key="4">
    <source>
        <dbReference type="SAM" id="Phobius"/>
    </source>
</evidence>
<evidence type="ECO:0000256" key="1">
    <source>
        <dbReference type="ARBA" id="ARBA00001946"/>
    </source>
</evidence>
<dbReference type="OrthoDB" id="9812260at2"/>
<feature type="transmembrane region" description="Helical" evidence="4">
    <location>
        <begin position="158"/>
        <end position="175"/>
    </location>
</feature>
<evidence type="ECO:0000259" key="5">
    <source>
        <dbReference type="PROSITE" id="PS50887"/>
    </source>
</evidence>
<proteinExistence type="predicted"/>
<dbReference type="GO" id="GO:1902201">
    <property type="term" value="P:negative regulation of bacterial-type flagellum-dependent cell motility"/>
    <property type="evidence" value="ECO:0007669"/>
    <property type="project" value="TreeGrafter"/>
</dbReference>
<dbReference type="STRING" id="488533.SAMN04487960_11085"/>
<dbReference type="AlphaFoldDB" id="A0A1H3C937"/>
<dbReference type="NCBIfam" id="TIGR00254">
    <property type="entry name" value="GGDEF"/>
    <property type="match status" value="1"/>
</dbReference>
<dbReference type="SUPFAM" id="SSF55073">
    <property type="entry name" value="Nucleotide cyclase"/>
    <property type="match status" value="1"/>
</dbReference>
<dbReference type="InterPro" id="IPR043128">
    <property type="entry name" value="Rev_trsase/Diguanyl_cyclase"/>
</dbReference>
<protein>
    <recommendedName>
        <fullName evidence="2">diguanylate cyclase</fullName>
        <ecNumber evidence="2">2.7.7.65</ecNumber>
    </recommendedName>
</protein>
<accession>A0A1H3C937</accession>
<dbReference type="FunFam" id="3.30.70.270:FF:000001">
    <property type="entry name" value="Diguanylate cyclase domain protein"/>
    <property type="match status" value="1"/>
</dbReference>
<dbReference type="GO" id="GO:0043709">
    <property type="term" value="P:cell adhesion involved in single-species biofilm formation"/>
    <property type="evidence" value="ECO:0007669"/>
    <property type="project" value="TreeGrafter"/>
</dbReference>
<dbReference type="EC" id="2.7.7.65" evidence="2"/>
<keyword evidence="4" id="KW-0812">Transmembrane</keyword>
<dbReference type="InterPro" id="IPR029787">
    <property type="entry name" value="Nucleotide_cyclase"/>
</dbReference>
<feature type="transmembrane region" description="Helical" evidence="4">
    <location>
        <begin position="31"/>
        <end position="49"/>
    </location>
</feature>
<organism evidence="6 7">
    <name type="scientific">Marinobacter mobilis</name>
    <dbReference type="NCBI Taxonomy" id="488533"/>
    <lineage>
        <taxon>Bacteria</taxon>
        <taxon>Pseudomonadati</taxon>
        <taxon>Pseudomonadota</taxon>
        <taxon>Gammaproteobacteria</taxon>
        <taxon>Pseudomonadales</taxon>
        <taxon>Marinobacteraceae</taxon>
        <taxon>Marinobacter</taxon>
    </lineage>
</organism>
<gene>
    <name evidence="6" type="ORF">SAMN04487960_11085</name>
</gene>
<feature type="region of interest" description="Disordered" evidence="3">
    <location>
        <begin position="343"/>
        <end position="367"/>
    </location>
</feature>
<dbReference type="Pfam" id="PF20966">
    <property type="entry name" value="MASE6"/>
    <property type="match status" value="1"/>
</dbReference>
<dbReference type="GO" id="GO:0052621">
    <property type="term" value="F:diguanylate cyclase activity"/>
    <property type="evidence" value="ECO:0007669"/>
    <property type="project" value="UniProtKB-EC"/>
</dbReference>
<name>A0A1H3C937_9GAMM</name>